<proteinExistence type="predicted"/>
<evidence type="ECO:0000313" key="2">
    <source>
        <dbReference type="EMBL" id="RAK52753.1"/>
    </source>
</evidence>
<keyword evidence="1" id="KW-0812">Transmembrane</keyword>
<dbReference type="Proteomes" id="UP000249725">
    <property type="component" value="Unassembled WGS sequence"/>
</dbReference>
<accession>A0A328AD53</accession>
<organism evidence="2 3">
    <name type="scientific">Phenylobacterium deserti</name>
    <dbReference type="NCBI Taxonomy" id="1914756"/>
    <lineage>
        <taxon>Bacteria</taxon>
        <taxon>Pseudomonadati</taxon>
        <taxon>Pseudomonadota</taxon>
        <taxon>Alphaproteobacteria</taxon>
        <taxon>Caulobacterales</taxon>
        <taxon>Caulobacteraceae</taxon>
        <taxon>Phenylobacterium</taxon>
    </lineage>
</organism>
<gene>
    <name evidence="2" type="ORF">DJ018_11230</name>
</gene>
<dbReference type="EMBL" id="QFYR01000002">
    <property type="protein sequence ID" value="RAK52753.1"/>
    <property type="molecule type" value="Genomic_DNA"/>
</dbReference>
<keyword evidence="3" id="KW-1185">Reference proteome</keyword>
<reference evidence="3" key="1">
    <citation type="submission" date="2018-05" db="EMBL/GenBank/DDBJ databases">
        <authorList>
            <person name="Li X."/>
        </authorList>
    </citation>
    <scope>NUCLEOTIDE SEQUENCE [LARGE SCALE GENOMIC DNA]</scope>
    <source>
        <strain evidence="3">YIM 73061</strain>
    </source>
</reference>
<dbReference type="RefSeq" id="WP_111515038.1">
    <property type="nucleotide sequence ID" value="NZ_QFYR01000002.1"/>
</dbReference>
<name>A0A328AD53_9CAUL</name>
<keyword evidence="1" id="KW-1133">Transmembrane helix</keyword>
<evidence type="ECO:0000313" key="3">
    <source>
        <dbReference type="Proteomes" id="UP000249725"/>
    </source>
</evidence>
<protein>
    <submittedName>
        <fullName evidence="2">Uncharacterized protein</fullName>
    </submittedName>
</protein>
<dbReference type="AlphaFoldDB" id="A0A328AD53"/>
<sequence length="67" mass="7429">MIGGLRDHAAQRRLRLQARVLAVIAVLLAGMCVWLARAWDREHRVAECWRDIAEGETPAEGSCGSTK</sequence>
<feature type="transmembrane region" description="Helical" evidence="1">
    <location>
        <begin position="20"/>
        <end position="39"/>
    </location>
</feature>
<keyword evidence="1" id="KW-0472">Membrane</keyword>
<evidence type="ECO:0000256" key="1">
    <source>
        <dbReference type="SAM" id="Phobius"/>
    </source>
</evidence>
<comment type="caution">
    <text evidence="2">The sequence shown here is derived from an EMBL/GenBank/DDBJ whole genome shotgun (WGS) entry which is preliminary data.</text>
</comment>